<dbReference type="PRINTS" id="PR00987">
    <property type="entry name" value="TRNASYNTHGLU"/>
</dbReference>
<name>A0A382TYV9_9ZZZZ</name>
<dbReference type="NCBIfam" id="TIGR00464">
    <property type="entry name" value="gltX_bact"/>
    <property type="match status" value="1"/>
</dbReference>
<protein>
    <recommendedName>
        <fullName evidence="5">Glutamyl/glutaminyl-tRNA synthetase class Ib catalytic domain-containing protein</fullName>
    </recommendedName>
</protein>
<sequence>MSIKVRFAPSPTGFLHVGGLRTALYNYLYAKKQDGKIVLRIEDTDQTRKTDNAVENLRDSFNYLDIHFDEGPYINGDNGPYYQSQRLSIYKDHIKILLKNGSAYPCFCTSMRLDDLREKLTAEKKTIKYDRYCLGLSKNEIQSRMKTEQHVIRMKVPDEDEVMFFDVVRECVAIRCEELNDQVLIKSDGYPTYHFANVVDDHLMGITHVMRGEEWLPSTPKHALLYQSFDWKLPKFIHLPLLLNPD</sequence>
<organism evidence="6">
    <name type="scientific">marine metagenome</name>
    <dbReference type="NCBI Taxonomy" id="408172"/>
    <lineage>
        <taxon>unclassified sequences</taxon>
        <taxon>metagenomes</taxon>
        <taxon>ecological metagenomes</taxon>
    </lineage>
</organism>
<dbReference type="AlphaFoldDB" id="A0A382TYV9"/>
<dbReference type="InterPro" id="IPR014729">
    <property type="entry name" value="Rossmann-like_a/b/a_fold"/>
</dbReference>
<dbReference type="PANTHER" id="PTHR43311">
    <property type="entry name" value="GLUTAMATE--TRNA LIGASE"/>
    <property type="match status" value="1"/>
</dbReference>
<reference evidence="6" key="1">
    <citation type="submission" date="2018-05" db="EMBL/GenBank/DDBJ databases">
        <authorList>
            <person name="Lanie J.A."/>
            <person name="Ng W.-L."/>
            <person name="Kazmierczak K.M."/>
            <person name="Andrzejewski T.M."/>
            <person name="Davidsen T.M."/>
            <person name="Wayne K.J."/>
            <person name="Tettelin H."/>
            <person name="Glass J.I."/>
            <person name="Rusch D."/>
            <person name="Podicherti R."/>
            <person name="Tsui H.-C.T."/>
            <person name="Winkler M.E."/>
        </authorList>
    </citation>
    <scope>NUCLEOTIDE SEQUENCE</scope>
</reference>
<evidence type="ECO:0000256" key="3">
    <source>
        <dbReference type="ARBA" id="ARBA00022840"/>
    </source>
</evidence>
<keyword evidence="2" id="KW-0547">Nucleotide-binding</keyword>
<dbReference type="GO" id="GO:0005524">
    <property type="term" value="F:ATP binding"/>
    <property type="evidence" value="ECO:0007669"/>
    <property type="project" value="UniProtKB-KW"/>
</dbReference>
<feature type="domain" description="Glutamyl/glutaminyl-tRNA synthetase class Ib catalytic" evidence="5">
    <location>
        <begin position="3"/>
        <end position="245"/>
    </location>
</feature>
<keyword evidence="1" id="KW-0436">Ligase</keyword>
<dbReference type="InterPro" id="IPR049940">
    <property type="entry name" value="GluQ/Sye"/>
</dbReference>
<dbReference type="InterPro" id="IPR020058">
    <property type="entry name" value="Glu/Gln-tRNA-synth_Ib_cat-dom"/>
</dbReference>
<dbReference type="EMBL" id="UINC01139997">
    <property type="protein sequence ID" value="SVD26885.1"/>
    <property type="molecule type" value="Genomic_DNA"/>
</dbReference>
<dbReference type="GO" id="GO:0005739">
    <property type="term" value="C:mitochondrion"/>
    <property type="evidence" value="ECO:0007669"/>
    <property type="project" value="TreeGrafter"/>
</dbReference>
<evidence type="ECO:0000256" key="1">
    <source>
        <dbReference type="ARBA" id="ARBA00022598"/>
    </source>
</evidence>
<dbReference type="InterPro" id="IPR000924">
    <property type="entry name" value="Glu/Gln-tRNA-synth"/>
</dbReference>
<keyword evidence="4" id="KW-0030">Aminoacyl-tRNA synthetase</keyword>
<proteinExistence type="predicted"/>
<dbReference type="Gene3D" id="3.40.50.620">
    <property type="entry name" value="HUPs"/>
    <property type="match status" value="1"/>
</dbReference>
<dbReference type="Pfam" id="PF00749">
    <property type="entry name" value="tRNA-synt_1c"/>
    <property type="match status" value="1"/>
</dbReference>
<gene>
    <name evidence="6" type="ORF">METZ01_LOCUS379739</name>
</gene>
<keyword evidence="3" id="KW-0067">ATP-binding</keyword>
<feature type="non-terminal residue" evidence="6">
    <location>
        <position position="246"/>
    </location>
</feature>
<dbReference type="InterPro" id="IPR004527">
    <property type="entry name" value="Glu-tRNA-ligase_bac/mito"/>
</dbReference>
<dbReference type="SUPFAM" id="SSF52374">
    <property type="entry name" value="Nucleotidylyl transferase"/>
    <property type="match status" value="1"/>
</dbReference>
<dbReference type="PROSITE" id="PS00178">
    <property type="entry name" value="AA_TRNA_LIGASE_I"/>
    <property type="match status" value="1"/>
</dbReference>
<dbReference type="InterPro" id="IPR001412">
    <property type="entry name" value="aa-tRNA-synth_I_CS"/>
</dbReference>
<evidence type="ECO:0000256" key="4">
    <source>
        <dbReference type="ARBA" id="ARBA00023146"/>
    </source>
</evidence>
<evidence type="ECO:0000256" key="2">
    <source>
        <dbReference type="ARBA" id="ARBA00022741"/>
    </source>
</evidence>
<dbReference type="GO" id="GO:0004818">
    <property type="term" value="F:glutamate-tRNA ligase activity"/>
    <property type="evidence" value="ECO:0007669"/>
    <property type="project" value="InterPro"/>
</dbReference>
<accession>A0A382TYV9</accession>
<dbReference type="PANTHER" id="PTHR43311:SF2">
    <property type="entry name" value="GLUTAMATE--TRNA LIGASE, MITOCHONDRIAL-RELATED"/>
    <property type="match status" value="1"/>
</dbReference>
<dbReference type="GO" id="GO:0006424">
    <property type="term" value="P:glutamyl-tRNA aminoacylation"/>
    <property type="evidence" value="ECO:0007669"/>
    <property type="project" value="InterPro"/>
</dbReference>
<evidence type="ECO:0000259" key="5">
    <source>
        <dbReference type="Pfam" id="PF00749"/>
    </source>
</evidence>
<evidence type="ECO:0000313" key="6">
    <source>
        <dbReference type="EMBL" id="SVD26885.1"/>
    </source>
</evidence>